<accession>A0A6J4RXF7</accession>
<proteinExistence type="predicted"/>
<organism evidence="1">
    <name type="scientific">uncultured Solirubrobacteraceae bacterium</name>
    <dbReference type="NCBI Taxonomy" id="1162706"/>
    <lineage>
        <taxon>Bacteria</taxon>
        <taxon>Bacillati</taxon>
        <taxon>Actinomycetota</taxon>
        <taxon>Thermoleophilia</taxon>
        <taxon>Solirubrobacterales</taxon>
        <taxon>Solirubrobacteraceae</taxon>
        <taxon>environmental samples</taxon>
    </lineage>
</organism>
<evidence type="ECO:0000313" key="1">
    <source>
        <dbReference type="EMBL" id="CAA9484424.1"/>
    </source>
</evidence>
<name>A0A6J4RXF7_9ACTN</name>
<reference evidence="1" key="1">
    <citation type="submission" date="2020-02" db="EMBL/GenBank/DDBJ databases">
        <authorList>
            <person name="Meier V. D."/>
        </authorList>
    </citation>
    <scope>NUCLEOTIDE SEQUENCE</scope>
    <source>
        <strain evidence="1">AVDCRST_MAG65</strain>
    </source>
</reference>
<dbReference type="EMBL" id="CADCVL010000275">
    <property type="protein sequence ID" value="CAA9484424.1"/>
    <property type="molecule type" value="Genomic_DNA"/>
</dbReference>
<gene>
    <name evidence="1" type="ORF">AVDCRST_MAG65-1639</name>
</gene>
<protein>
    <submittedName>
        <fullName evidence="1">Uncharacterized protein</fullName>
    </submittedName>
</protein>
<dbReference type="AlphaFoldDB" id="A0A6J4RXF7"/>
<sequence length="64" mass="6865">MSSTSWSSQIVTSGKLRCTARRPGSERYSRYLSRYSATVLATPTVSRRTVVYGPVSLCGSSGAS</sequence>